<dbReference type="EMBL" id="BDSA01000003">
    <property type="protein sequence ID" value="GBE61736.1"/>
    <property type="molecule type" value="Genomic_DNA"/>
</dbReference>
<evidence type="ECO:0000256" key="5">
    <source>
        <dbReference type="ARBA" id="ARBA00023136"/>
    </source>
</evidence>
<evidence type="ECO:0000256" key="1">
    <source>
        <dbReference type="ARBA" id="ARBA00004127"/>
    </source>
</evidence>
<evidence type="ECO:0000313" key="7">
    <source>
        <dbReference type="EMBL" id="GBE61736.1"/>
    </source>
</evidence>
<dbReference type="InterPro" id="IPR008217">
    <property type="entry name" value="Ccc1_fam"/>
</dbReference>
<dbReference type="Proteomes" id="UP000236319">
    <property type="component" value="Unassembled WGS sequence"/>
</dbReference>
<name>A0A2H6KFH1_9APIC</name>
<dbReference type="AlphaFoldDB" id="A0A2H6KFH1"/>
<dbReference type="PANTHER" id="PTHR31851">
    <property type="entry name" value="FE(2+)/MN(2+) TRANSPORTER PCL1"/>
    <property type="match status" value="1"/>
</dbReference>
<dbReference type="GO" id="GO:0012505">
    <property type="term" value="C:endomembrane system"/>
    <property type="evidence" value="ECO:0007669"/>
    <property type="project" value="UniProtKB-SubCell"/>
</dbReference>
<dbReference type="GeneID" id="39875506"/>
<comment type="caution">
    <text evidence="7">The sequence shown here is derived from an EMBL/GenBank/DDBJ whole genome shotgun (WGS) entry which is preliminary data.</text>
</comment>
<organism evidence="7 8">
    <name type="scientific">Babesia ovata</name>
    <dbReference type="NCBI Taxonomy" id="189622"/>
    <lineage>
        <taxon>Eukaryota</taxon>
        <taxon>Sar</taxon>
        <taxon>Alveolata</taxon>
        <taxon>Apicomplexa</taxon>
        <taxon>Aconoidasida</taxon>
        <taxon>Piroplasmida</taxon>
        <taxon>Babesiidae</taxon>
        <taxon>Babesia</taxon>
    </lineage>
</organism>
<sequence length="193" mass="21681">MLASAFSMGYGEYVSCGAERDYVQAERKREEVEVEEKPDCEKGEMFEIYVERYNFTPEDAEKLVDLTFRNKAFFLRHMMAEELGILLTEDELSPAKRGWLMFGSFCILGSFPLLGFFGFFLAEAGSTLSHILGFTSTAVFSLFGTMCLGYFKGSYMRQGKLSSALKMTFNGVIVGLISYLSGLILMVRLRLAG</sequence>
<accession>A0A2H6KFH1</accession>
<reference evidence="7 8" key="1">
    <citation type="journal article" date="2017" name="BMC Genomics">
        <title>Whole-genome assembly of Babesia ovata and comparative genomics between closely related pathogens.</title>
        <authorList>
            <person name="Yamagishi J."/>
            <person name="Asada M."/>
            <person name="Hakimi H."/>
            <person name="Tanaka T.Q."/>
            <person name="Sugimoto C."/>
            <person name="Kawazu S."/>
        </authorList>
    </citation>
    <scope>NUCLEOTIDE SEQUENCE [LARGE SCALE GENOMIC DNA]</scope>
    <source>
        <strain evidence="7 8">Miyake</strain>
    </source>
</reference>
<dbReference type="Pfam" id="PF01988">
    <property type="entry name" value="VIT1"/>
    <property type="match status" value="1"/>
</dbReference>
<keyword evidence="5 6" id="KW-0472">Membrane</keyword>
<feature type="transmembrane region" description="Helical" evidence="6">
    <location>
        <begin position="99"/>
        <end position="122"/>
    </location>
</feature>
<keyword evidence="8" id="KW-1185">Reference proteome</keyword>
<comment type="subcellular location">
    <subcellularLocation>
        <location evidence="1">Endomembrane system</location>
        <topology evidence="1">Multi-pass membrane protein</topology>
    </subcellularLocation>
</comment>
<dbReference type="GO" id="GO:0030026">
    <property type="term" value="P:intracellular manganese ion homeostasis"/>
    <property type="evidence" value="ECO:0007669"/>
    <property type="project" value="InterPro"/>
</dbReference>
<protein>
    <submittedName>
        <fullName evidence="7">Integral membrane protein</fullName>
    </submittedName>
</protein>
<dbReference type="VEuPathDB" id="PiroplasmaDB:BOVATA_032290"/>
<feature type="transmembrane region" description="Helical" evidence="6">
    <location>
        <begin position="128"/>
        <end position="151"/>
    </location>
</feature>
<evidence type="ECO:0000256" key="4">
    <source>
        <dbReference type="ARBA" id="ARBA00022989"/>
    </source>
</evidence>
<evidence type="ECO:0000313" key="8">
    <source>
        <dbReference type="Proteomes" id="UP000236319"/>
    </source>
</evidence>
<keyword evidence="3 6" id="KW-0812">Transmembrane</keyword>
<dbReference type="GO" id="GO:0005384">
    <property type="term" value="F:manganese ion transmembrane transporter activity"/>
    <property type="evidence" value="ECO:0007669"/>
    <property type="project" value="InterPro"/>
</dbReference>
<proteinExistence type="inferred from homology"/>
<gene>
    <name evidence="7" type="ORF">BOVATA_032290</name>
</gene>
<dbReference type="OrthoDB" id="73465at2759"/>
<evidence type="ECO:0000256" key="6">
    <source>
        <dbReference type="SAM" id="Phobius"/>
    </source>
</evidence>
<dbReference type="RefSeq" id="XP_028867979.1">
    <property type="nucleotide sequence ID" value="XM_029012146.1"/>
</dbReference>
<keyword evidence="4 6" id="KW-1133">Transmembrane helix</keyword>
<evidence type="ECO:0000256" key="3">
    <source>
        <dbReference type="ARBA" id="ARBA00022692"/>
    </source>
</evidence>
<comment type="similarity">
    <text evidence="2">Belongs to the CCC1 family.</text>
</comment>
<evidence type="ECO:0000256" key="2">
    <source>
        <dbReference type="ARBA" id="ARBA00007049"/>
    </source>
</evidence>
<feature type="transmembrane region" description="Helical" evidence="6">
    <location>
        <begin position="172"/>
        <end position="191"/>
    </location>
</feature>